<dbReference type="PROSITE" id="PS51886">
    <property type="entry name" value="TLDC"/>
    <property type="match status" value="1"/>
</dbReference>
<evidence type="ECO:0000259" key="1">
    <source>
        <dbReference type="PROSITE" id="PS51886"/>
    </source>
</evidence>
<organism evidence="2 3">
    <name type="scientific">Rhizophagus irregularis</name>
    <dbReference type="NCBI Taxonomy" id="588596"/>
    <lineage>
        <taxon>Eukaryota</taxon>
        <taxon>Fungi</taxon>
        <taxon>Fungi incertae sedis</taxon>
        <taxon>Mucoromycota</taxon>
        <taxon>Glomeromycotina</taxon>
        <taxon>Glomeromycetes</taxon>
        <taxon>Glomerales</taxon>
        <taxon>Glomeraceae</taxon>
        <taxon>Rhizophagus</taxon>
    </lineage>
</organism>
<evidence type="ECO:0000313" key="3">
    <source>
        <dbReference type="Proteomes" id="UP000234323"/>
    </source>
</evidence>
<name>A0A2I1GD22_9GLOM</name>
<accession>A0A2I1GD22</accession>
<dbReference type="VEuPathDB" id="FungiDB:FUN_002008"/>
<dbReference type="InterPro" id="IPR006571">
    <property type="entry name" value="TLDc_dom"/>
</dbReference>
<dbReference type="Pfam" id="PF07534">
    <property type="entry name" value="TLD"/>
    <property type="match status" value="1"/>
</dbReference>
<reference evidence="2 3" key="1">
    <citation type="submission" date="2015-10" db="EMBL/GenBank/DDBJ databases">
        <title>Genome analyses suggest a sexual origin of heterokaryosis in a supposedly ancient asexual fungus.</title>
        <authorList>
            <person name="Ropars J."/>
            <person name="Sedzielewska K."/>
            <person name="Noel J."/>
            <person name="Charron P."/>
            <person name="Farinelli L."/>
            <person name="Marton T."/>
            <person name="Kruger M."/>
            <person name="Pelin A."/>
            <person name="Brachmann A."/>
            <person name="Corradi N."/>
        </authorList>
    </citation>
    <scope>NUCLEOTIDE SEQUENCE [LARGE SCALE GENOMIC DNA]</scope>
    <source>
        <strain evidence="2 3">A4</strain>
    </source>
</reference>
<gene>
    <name evidence="2" type="ORF">RhiirA4_443175</name>
</gene>
<dbReference type="Proteomes" id="UP000234323">
    <property type="component" value="Unassembled WGS sequence"/>
</dbReference>
<dbReference type="Gene3D" id="1.25.40.420">
    <property type="match status" value="1"/>
</dbReference>
<dbReference type="EMBL" id="LLXI01000328">
    <property type="protein sequence ID" value="PKY44520.1"/>
    <property type="molecule type" value="Genomic_DNA"/>
</dbReference>
<protein>
    <recommendedName>
        <fullName evidence="1">TLDc domain-containing protein</fullName>
    </recommendedName>
</protein>
<dbReference type="AlphaFoldDB" id="A0A2I1GD22"/>
<dbReference type="VEuPathDB" id="FungiDB:RhiirFUN_002061"/>
<comment type="caution">
    <text evidence="2">The sequence shown here is derived from an EMBL/GenBank/DDBJ whole genome shotgun (WGS) entry which is preliminary data.</text>
</comment>
<keyword evidence="3" id="KW-1185">Reference proteome</keyword>
<proteinExistence type="predicted"/>
<dbReference type="VEuPathDB" id="FungiDB:RhiirA1_530778"/>
<sequence length="423" mass="50059">MEEDHLIEILKRDDLKLEEIEIWDYLIKWGIKNTDSINNLSKWTSNDFTELEKTLHNCIPYIRFSQMPPNVFNIVSTQFNGILPKDLVDDVLQYFSDPNSKPLLKNLPLRVTVYPFDSKIINAKDAALISSWIDKKKGTPYHLRDIPFRFVLIYRASLEEFKFFHNRCDNKGPTVVIIKVRNSGEIIGGYNPLEWRSIKLNGEEMPSNNSEFYNNHKCKTSDSFIFSLFSSTNGVIPTLSRVSSKKEAIIWCKDKGPCFGLQDLWIQSSSRSGKSKQKSYEKTIINKETFEIEEYEVYQIIDTRFSYYEFIKRIFNEEILYLNDRFFKLFENVYTTYIENRYVWRRSSWNSRGFSAIKPGPDDRQSGIRLRFSANHNDDEFWYRFILYRDYGSRVLFQEMVHLGIINISLSCMDVWSFCPKIM</sequence>
<feature type="domain" description="TLDc" evidence="1">
    <location>
        <begin position="119"/>
        <end position="301"/>
    </location>
</feature>
<evidence type="ECO:0000313" key="2">
    <source>
        <dbReference type="EMBL" id="PKY44520.1"/>
    </source>
</evidence>